<evidence type="ECO:0000313" key="4">
    <source>
        <dbReference type="EMBL" id="GAA1219000.1"/>
    </source>
</evidence>
<comment type="similarity">
    <text evidence="1">Belongs to the protein kinase superfamily. ADCK protein kinase family.</text>
</comment>
<dbReference type="InterPro" id="IPR004147">
    <property type="entry name" value="ABC1_dom"/>
</dbReference>
<feature type="domain" description="ABC1 atypical kinase-like" evidence="3">
    <location>
        <begin position="92"/>
        <end position="352"/>
    </location>
</feature>
<proteinExistence type="inferred from homology"/>
<comment type="caution">
    <text evidence="4">The sequence shown here is derived from an EMBL/GenBank/DDBJ whole genome shotgun (WGS) entry which is preliminary data.</text>
</comment>
<name>A0ABN1VPP2_9MICO</name>
<dbReference type="SUPFAM" id="SSF56112">
    <property type="entry name" value="Protein kinase-like (PK-like)"/>
    <property type="match status" value="1"/>
</dbReference>
<evidence type="ECO:0000313" key="5">
    <source>
        <dbReference type="Proteomes" id="UP001500943"/>
    </source>
</evidence>
<reference evidence="4 5" key="1">
    <citation type="journal article" date="2019" name="Int. J. Syst. Evol. Microbiol.">
        <title>The Global Catalogue of Microorganisms (GCM) 10K type strain sequencing project: providing services to taxonomists for standard genome sequencing and annotation.</title>
        <authorList>
            <consortium name="The Broad Institute Genomics Platform"/>
            <consortium name="The Broad Institute Genome Sequencing Center for Infectious Disease"/>
            <person name="Wu L."/>
            <person name="Ma J."/>
        </authorList>
    </citation>
    <scope>NUCLEOTIDE SEQUENCE [LARGE SCALE GENOMIC DNA]</scope>
    <source>
        <strain evidence="4 5">JCM 12762</strain>
    </source>
</reference>
<dbReference type="RefSeq" id="WP_343925149.1">
    <property type="nucleotide sequence ID" value="NZ_BAAAKW010000030.1"/>
</dbReference>
<dbReference type="GO" id="GO:0016301">
    <property type="term" value="F:kinase activity"/>
    <property type="evidence" value="ECO:0007669"/>
    <property type="project" value="UniProtKB-KW"/>
</dbReference>
<keyword evidence="4" id="KW-0808">Transferase</keyword>
<evidence type="ECO:0000256" key="1">
    <source>
        <dbReference type="ARBA" id="ARBA00009670"/>
    </source>
</evidence>
<dbReference type="CDD" id="cd05121">
    <property type="entry name" value="ABC1_ADCK3-like"/>
    <property type="match status" value="1"/>
</dbReference>
<dbReference type="InterPro" id="IPR050154">
    <property type="entry name" value="UbiB_kinase"/>
</dbReference>
<feature type="transmembrane region" description="Helical" evidence="2">
    <location>
        <begin position="516"/>
        <end position="533"/>
    </location>
</feature>
<keyword evidence="2" id="KW-1133">Transmembrane helix</keyword>
<organism evidence="4 5">
    <name type="scientific">Rhodoglobus aureus</name>
    <dbReference type="NCBI Taxonomy" id="191497"/>
    <lineage>
        <taxon>Bacteria</taxon>
        <taxon>Bacillati</taxon>
        <taxon>Actinomycetota</taxon>
        <taxon>Actinomycetes</taxon>
        <taxon>Micrococcales</taxon>
        <taxon>Microbacteriaceae</taxon>
        <taxon>Rhodoglobus</taxon>
    </lineage>
</organism>
<evidence type="ECO:0000256" key="2">
    <source>
        <dbReference type="SAM" id="Phobius"/>
    </source>
</evidence>
<dbReference type="Proteomes" id="UP001500943">
    <property type="component" value="Unassembled WGS sequence"/>
</dbReference>
<keyword evidence="2" id="KW-0472">Membrane</keyword>
<gene>
    <name evidence="4" type="ORF">GCM10009655_18090</name>
</gene>
<sequence length="566" mass="63044">MTDTRQLRARYRRILRFAARYMVLEWWFELVLPRFGLERVAARRRLARAAHIARNFHTLAVDLGGLMIKVGQFMSSRLDVLPAEITRELEGLQDEVPAVDFALIRESAERELGLSLERAYDFVDPAPIAAASFGQVHRARLTPSDATDVGFNAVVVKVQRPGIAEIIDVDLSALRKVARWLSRVRFISRRVDLPALLEEFAVISLREIDYLNEGSNAERFAANFADDPRVQAPEVVWERTTRRILTLSDATAIKINDLRRLEAAGINPSEVADELSRAMFEQLFIHRFFHADPHPGNIFVTPADVDRADPATPEWTLTFIDFGMMGEVPENLSRGLQRLIIAAAARDAPGLVASVRDMGVLLRSAETAPLERAMGELFDRFGGMGFAELQRVDPEEFREFGNEFGDVMRTMPFQLPENFLLIIRAVSVTSGVASNLNSSYNVWTAIEPFAQRLAIDEGGGTVKEFAKQALSSAGLLLRLPQQLESVATLMQRGQLAVETPGADKRLRVIEQLTRRVLSAILFTGLLIGGILLRPTDSNLGTMLMIVSALPLAHALLAGIVNRNRPF</sequence>
<keyword evidence="5" id="KW-1185">Reference proteome</keyword>
<protein>
    <submittedName>
        <fullName evidence="4">AarF/ABC1/UbiB kinase family protein</fullName>
    </submittedName>
</protein>
<dbReference type="InterPro" id="IPR011009">
    <property type="entry name" value="Kinase-like_dom_sf"/>
</dbReference>
<dbReference type="PANTHER" id="PTHR10566:SF113">
    <property type="entry name" value="PROTEIN ACTIVITY OF BC1 COMPLEX KINASE 7, CHLOROPLASTIC"/>
    <property type="match status" value="1"/>
</dbReference>
<accession>A0ABN1VPP2</accession>
<keyword evidence="2" id="KW-0812">Transmembrane</keyword>
<dbReference type="PANTHER" id="PTHR10566">
    <property type="entry name" value="CHAPERONE-ACTIVITY OF BC1 COMPLEX CABC1 -RELATED"/>
    <property type="match status" value="1"/>
</dbReference>
<feature type="transmembrane region" description="Helical" evidence="2">
    <location>
        <begin position="539"/>
        <end position="560"/>
    </location>
</feature>
<evidence type="ECO:0000259" key="3">
    <source>
        <dbReference type="Pfam" id="PF03109"/>
    </source>
</evidence>
<dbReference type="EMBL" id="BAAAKW010000030">
    <property type="protein sequence ID" value="GAA1219000.1"/>
    <property type="molecule type" value="Genomic_DNA"/>
</dbReference>
<dbReference type="Pfam" id="PF03109">
    <property type="entry name" value="ABC1"/>
    <property type="match status" value="1"/>
</dbReference>
<keyword evidence="4" id="KW-0418">Kinase</keyword>